<comment type="caution">
    <text evidence="1">The sequence shown here is derived from an EMBL/GenBank/DDBJ whole genome shotgun (WGS) entry which is preliminary data.</text>
</comment>
<dbReference type="AlphaFoldDB" id="A0A640V7Q4"/>
<gene>
    <name evidence="1" type="ORF">Stube_68990</name>
</gene>
<sequence>MTASFEWAGLVSAVVSAVVPVVAALAPAGLERRWAKRIHARRRPPVQSCEYSPDGRTVVVEVAGADRVELIVHAGSAAGGPSSKERAQW</sequence>
<protein>
    <submittedName>
        <fullName evidence="1">Uncharacterized protein</fullName>
    </submittedName>
</protein>
<name>A0A640V7Q4_9ACTN</name>
<dbReference type="Proteomes" id="UP000431826">
    <property type="component" value="Unassembled WGS sequence"/>
</dbReference>
<organism evidence="1 2">
    <name type="scientific">Streptomyces tubercidicus</name>
    <dbReference type="NCBI Taxonomy" id="47759"/>
    <lineage>
        <taxon>Bacteria</taxon>
        <taxon>Bacillati</taxon>
        <taxon>Actinomycetota</taxon>
        <taxon>Actinomycetes</taxon>
        <taxon>Kitasatosporales</taxon>
        <taxon>Streptomycetaceae</taxon>
        <taxon>Streptomyces</taxon>
    </lineage>
</organism>
<dbReference type="EMBL" id="BLIR01000003">
    <property type="protein sequence ID" value="GFE42226.1"/>
    <property type="molecule type" value="Genomic_DNA"/>
</dbReference>
<evidence type="ECO:0000313" key="2">
    <source>
        <dbReference type="Proteomes" id="UP000431826"/>
    </source>
</evidence>
<reference evidence="1 2" key="1">
    <citation type="submission" date="2019-12" db="EMBL/GenBank/DDBJ databases">
        <title>Whole genome shotgun sequence of Streptomyces tubercidicus NBRC 13090.</title>
        <authorList>
            <person name="Ichikawa N."/>
            <person name="Kimura A."/>
            <person name="Kitahashi Y."/>
            <person name="Komaki H."/>
            <person name="Tamura T."/>
        </authorList>
    </citation>
    <scope>NUCLEOTIDE SEQUENCE [LARGE SCALE GENOMIC DNA]</scope>
    <source>
        <strain evidence="1 2">NBRC 13090</strain>
    </source>
</reference>
<accession>A0A640V7Q4</accession>
<evidence type="ECO:0000313" key="1">
    <source>
        <dbReference type="EMBL" id="GFE42226.1"/>
    </source>
</evidence>
<keyword evidence="2" id="KW-1185">Reference proteome</keyword>
<proteinExistence type="predicted"/>